<name>C3Z7J8_BRAFL</name>
<accession>C3Z7J8</accession>
<feature type="transmembrane region" description="Helical" evidence="9">
    <location>
        <begin position="379"/>
        <end position="399"/>
    </location>
</feature>
<evidence type="ECO:0000256" key="4">
    <source>
        <dbReference type="ARBA" id="ARBA00023040"/>
    </source>
</evidence>
<feature type="transmembrane region" description="Helical" evidence="9">
    <location>
        <begin position="419"/>
        <end position="441"/>
    </location>
</feature>
<dbReference type="PANTHER" id="PTHR24238:SF75">
    <property type="entry name" value="CHOLECYSTOKININ-LIKE RECEPTOR AT 17D1-RELATED"/>
    <property type="match status" value="1"/>
</dbReference>
<dbReference type="InParanoid" id="C3Z7J8"/>
<keyword evidence="5 9" id="KW-0472">Membrane</keyword>
<dbReference type="GO" id="GO:0016020">
    <property type="term" value="C:membrane"/>
    <property type="evidence" value="ECO:0007669"/>
    <property type="project" value="UniProtKB-SubCell"/>
</dbReference>
<dbReference type="PANTHER" id="PTHR24238">
    <property type="entry name" value="G-PROTEIN COUPLED RECEPTOR"/>
    <property type="match status" value="1"/>
</dbReference>
<dbReference type="AlphaFoldDB" id="C3Z7J8"/>
<evidence type="ECO:0000259" key="10">
    <source>
        <dbReference type="PROSITE" id="PS50262"/>
    </source>
</evidence>
<evidence type="ECO:0000256" key="3">
    <source>
        <dbReference type="ARBA" id="ARBA00022989"/>
    </source>
</evidence>
<sequence>MTIAVLRLMVPLSARIAEQRLTFLGHVARATPTQEVIKLTTSDPDPSWKRPRGRPRGRWEDQVFNTLQERGGLQIRLDCPRPVQNNVGKGSTMDMYEDFQENGSSLDNGSDLMGKFMFAAPGCEGMTFEDCIKWQFLYSYTHPTSVALITLYGLSFLVGVVVNFLVLYVILTEKHMHSVANVYIVNLAVCDLLVLFLCIPMNMGREIYRNYIYGEVICKFFPYMQAVAVSSSVLSHTAISLDRYYVICKPLQSRARSVKKSTMPVLCSIWVIATIIMFPLAYFNSITSVDLAVPIDLEILSCQESWPSTPWKLGYNIALFVILLCVPCIIMAINYVLIAFKLWNQKADLFAQDSSRPQTPRGSRQDSPSTRQSMGRRRVVKVFVVLAIVFTASWLPYYILNIWLDLQPEEKLEGVALLLYDFALCLGISNSAVNPVCYCFLSKPLQRGLQQKFRKKSQQQSTSVRLTLHQLSVQDPGSVHRSPAGIPAGRIFPAGIPAGKSFSCRNSCRNFLQDKGNFCRNSCRKKFFLQEFLQEKCFLQEFLQDFLQE</sequence>
<organism>
    <name type="scientific">Branchiostoma floridae</name>
    <name type="common">Florida lancelet</name>
    <name type="synonym">Amphioxus</name>
    <dbReference type="NCBI Taxonomy" id="7739"/>
    <lineage>
        <taxon>Eukaryota</taxon>
        <taxon>Metazoa</taxon>
        <taxon>Chordata</taxon>
        <taxon>Cephalochordata</taxon>
        <taxon>Leptocardii</taxon>
        <taxon>Amphioxiformes</taxon>
        <taxon>Branchiostomatidae</taxon>
        <taxon>Branchiostoma</taxon>
    </lineage>
</organism>
<feature type="transmembrane region" description="Helical" evidence="9">
    <location>
        <begin position="146"/>
        <end position="171"/>
    </location>
</feature>
<dbReference type="SUPFAM" id="SSF81321">
    <property type="entry name" value="Family A G protein-coupled receptor-like"/>
    <property type="match status" value="1"/>
</dbReference>
<keyword evidence="2 9" id="KW-0812">Transmembrane</keyword>
<evidence type="ECO:0000256" key="8">
    <source>
        <dbReference type="SAM" id="MobiDB-lite"/>
    </source>
</evidence>
<evidence type="ECO:0000256" key="2">
    <source>
        <dbReference type="ARBA" id="ARBA00022692"/>
    </source>
</evidence>
<feature type="region of interest" description="Disordered" evidence="8">
    <location>
        <begin position="353"/>
        <end position="373"/>
    </location>
</feature>
<comment type="subcellular location">
    <subcellularLocation>
        <location evidence="1">Membrane</location>
        <topology evidence="1">Multi-pass membrane protein</topology>
    </subcellularLocation>
</comment>
<dbReference type="EMBL" id="GG666590">
    <property type="protein sequence ID" value="EEN51476.1"/>
    <property type="molecule type" value="Genomic_DNA"/>
</dbReference>
<protein>
    <recommendedName>
        <fullName evidence="10">G-protein coupled receptors family 1 profile domain-containing protein</fullName>
    </recommendedName>
</protein>
<keyword evidence="7" id="KW-0807">Transducer</keyword>
<dbReference type="InterPro" id="IPR000276">
    <property type="entry name" value="GPCR_Rhodpsn"/>
</dbReference>
<reference evidence="11" key="1">
    <citation type="journal article" date="2008" name="Nature">
        <title>The amphioxus genome and the evolution of the chordate karyotype.</title>
        <authorList>
            <consortium name="US DOE Joint Genome Institute (JGI-PGF)"/>
            <person name="Putnam N.H."/>
            <person name="Butts T."/>
            <person name="Ferrier D.E.K."/>
            <person name="Furlong R.F."/>
            <person name="Hellsten U."/>
            <person name="Kawashima T."/>
            <person name="Robinson-Rechavi M."/>
            <person name="Shoguchi E."/>
            <person name="Terry A."/>
            <person name="Yu J.-K."/>
            <person name="Benito-Gutierrez E.L."/>
            <person name="Dubchak I."/>
            <person name="Garcia-Fernandez J."/>
            <person name="Gibson-Brown J.J."/>
            <person name="Grigoriev I.V."/>
            <person name="Horton A.C."/>
            <person name="de Jong P.J."/>
            <person name="Jurka J."/>
            <person name="Kapitonov V.V."/>
            <person name="Kohara Y."/>
            <person name="Kuroki Y."/>
            <person name="Lindquist E."/>
            <person name="Lucas S."/>
            <person name="Osoegawa K."/>
            <person name="Pennacchio L.A."/>
            <person name="Salamov A.A."/>
            <person name="Satou Y."/>
            <person name="Sauka-Spengler T."/>
            <person name="Schmutz J."/>
            <person name="Shin-I T."/>
            <person name="Toyoda A."/>
            <person name="Bronner-Fraser M."/>
            <person name="Fujiyama A."/>
            <person name="Holland L.Z."/>
            <person name="Holland P.W.H."/>
            <person name="Satoh N."/>
            <person name="Rokhsar D.S."/>
        </authorList>
    </citation>
    <scope>NUCLEOTIDE SEQUENCE [LARGE SCALE GENOMIC DNA]</scope>
    <source>
        <strain evidence="11">S238N-H82</strain>
        <tissue evidence="11">Testes</tissue>
    </source>
</reference>
<evidence type="ECO:0000256" key="7">
    <source>
        <dbReference type="ARBA" id="ARBA00023224"/>
    </source>
</evidence>
<evidence type="ECO:0000256" key="5">
    <source>
        <dbReference type="ARBA" id="ARBA00023136"/>
    </source>
</evidence>
<keyword evidence="6" id="KW-0675">Receptor</keyword>
<evidence type="ECO:0000256" key="9">
    <source>
        <dbReference type="SAM" id="Phobius"/>
    </source>
</evidence>
<feature type="transmembrane region" description="Helical" evidence="9">
    <location>
        <begin position="262"/>
        <end position="283"/>
    </location>
</feature>
<dbReference type="PROSITE" id="PS50262">
    <property type="entry name" value="G_PROTEIN_RECEP_F1_2"/>
    <property type="match status" value="1"/>
</dbReference>
<dbReference type="Pfam" id="PF00001">
    <property type="entry name" value="7tm_1"/>
    <property type="match status" value="1"/>
</dbReference>
<dbReference type="eggNOG" id="KOG3656">
    <property type="taxonomic scope" value="Eukaryota"/>
</dbReference>
<dbReference type="Gene3D" id="1.20.1070.10">
    <property type="entry name" value="Rhodopsin 7-helix transmembrane proteins"/>
    <property type="match status" value="1"/>
</dbReference>
<dbReference type="InterPro" id="IPR017452">
    <property type="entry name" value="GPCR_Rhodpsn_7TM"/>
</dbReference>
<feature type="transmembrane region" description="Helical" evidence="9">
    <location>
        <begin position="317"/>
        <end position="340"/>
    </location>
</feature>
<dbReference type="GO" id="GO:0004930">
    <property type="term" value="F:G protein-coupled receptor activity"/>
    <property type="evidence" value="ECO:0007669"/>
    <property type="project" value="UniProtKB-KW"/>
</dbReference>
<gene>
    <name evidence="11" type="ORF">BRAFLDRAFT_118983</name>
</gene>
<dbReference type="PRINTS" id="PR00237">
    <property type="entry name" value="GPCRRHODOPSN"/>
</dbReference>
<dbReference type="FunFam" id="1.20.1070.10:FF:000624">
    <property type="entry name" value="Uncharacterized protein"/>
    <property type="match status" value="1"/>
</dbReference>
<evidence type="ECO:0000313" key="11">
    <source>
        <dbReference type="EMBL" id="EEN51476.1"/>
    </source>
</evidence>
<dbReference type="CDD" id="cd14993">
    <property type="entry name" value="7tmA_CCKR-like"/>
    <property type="match status" value="1"/>
</dbReference>
<feature type="domain" description="G-protein coupled receptors family 1 profile" evidence="10">
    <location>
        <begin position="162"/>
        <end position="438"/>
    </location>
</feature>
<evidence type="ECO:0000256" key="1">
    <source>
        <dbReference type="ARBA" id="ARBA00004141"/>
    </source>
</evidence>
<keyword evidence="3 9" id="KW-1133">Transmembrane helix</keyword>
<dbReference type="STRING" id="7739.C3Z7J8"/>
<proteinExistence type="predicted"/>
<keyword evidence="4" id="KW-0297">G-protein coupled receptor</keyword>
<feature type="transmembrane region" description="Helical" evidence="9">
    <location>
        <begin position="183"/>
        <end position="203"/>
    </location>
</feature>
<evidence type="ECO:0000256" key="6">
    <source>
        <dbReference type="ARBA" id="ARBA00023170"/>
    </source>
</evidence>